<dbReference type="InterPro" id="IPR054208">
    <property type="entry name" value="DUF6914"/>
</dbReference>
<dbReference type="GeneID" id="19305994"/>
<dbReference type="OrthoDB" id="3016366at2759"/>
<evidence type="ECO:0000313" key="1">
    <source>
        <dbReference type="EMBL" id="EPQ56163.1"/>
    </source>
</evidence>
<dbReference type="Proteomes" id="UP000030669">
    <property type="component" value="Unassembled WGS sequence"/>
</dbReference>
<gene>
    <name evidence="1" type="ORF">GLOTRDRAFT_40659</name>
</gene>
<keyword evidence="2" id="KW-1185">Reference proteome</keyword>
<feature type="non-terminal residue" evidence="1">
    <location>
        <position position="1"/>
    </location>
</feature>
<dbReference type="OMA" id="CTRYHAS"/>
<proteinExistence type="predicted"/>
<organism evidence="1 2">
    <name type="scientific">Gloeophyllum trabeum (strain ATCC 11539 / FP-39264 / Madison 617)</name>
    <name type="common">Brown rot fungus</name>
    <dbReference type="NCBI Taxonomy" id="670483"/>
    <lineage>
        <taxon>Eukaryota</taxon>
        <taxon>Fungi</taxon>
        <taxon>Dikarya</taxon>
        <taxon>Basidiomycota</taxon>
        <taxon>Agaricomycotina</taxon>
        <taxon>Agaricomycetes</taxon>
        <taxon>Gloeophyllales</taxon>
        <taxon>Gloeophyllaceae</taxon>
        <taxon>Gloeophyllum</taxon>
    </lineage>
</organism>
<evidence type="ECO:0000313" key="2">
    <source>
        <dbReference type="Proteomes" id="UP000030669"/>
    </source>
</evidence>
<dbReference type="KEGG" id="gtr:GLOTRDRAFT_40659"/>
<dbReference type="HOGENOM" id="CLU_095741_2_0_1"/>
<sequence>TATFMSAPGHIFVVLFHRKKVDSFHWALAVEQTNRTFTKFHAKNTFGGIWSYECTEQDIFKDAALVALVEIGKPQSRLNKTNTTVHDLHELFKAIPMATPRADGGRRTPFNCIIWLRQAVRSLSDHNVISCNDAVALENECQRLAEEHAPEVLQGSEGYRVFKSTISM</sequence>
<protein>
    <submittedName>
        <fullName evidence="1">Uncharacterized protein</fullName>
    </submittedName>
</protein>
<accession>S7Q9Z0</accession>
<name>S7Q9Z0_GLOTA</name>
<dbReference type="EMBL" id="KB469300">
    <property type="protein sequence ID" value="EPQ56163.1"/>
    <property type="molecule type" value="Genomic_DNA"/>
</dbReference>
<dbReference type="RefSeq" id="XP_007864854.1">
    <property type="nucleotide sequence ID" value="XM_007866663.1"/>
</dbReference>
<dbReference type="AlphaFoldDB" id="S7Q9Z0"/>
<dbReference type="Pfam" id="PF21858">
    <property type="entry name" value="DUF6914"/>
    <property type="match status" value="1"/>
</dbReference>
<reference evidence="1 2" key="1">
    <citation type="journal article" date="2012" name="Science">
        <title>The Paleozoic origin of enzymatic lignin decomposition reconstructed from 31 fungal genomes.</title>
        <authorList>
            <person name="Floudas D."/>
            <person name="Binder M."/>
            <person name="Riley R."/>
            <person name="Barry K."/>
            <person name="Blanchette R.A."/>
            <person name="Henrissat B."/>
            <person name="Martinez A.T."/>
            <person name="Otillar R."/>
            <person name="Spatafora J.W."/>
            <person name="Yadav J.S."/>
            <person name="Aerts A."/>
            <person name="Benoit I."/>
            <person name="Boyd A."/>
            <person name="Carlson A."/>
            <person name="Copeland A."/>
            <person name="Coutinho P.M."/>
            <person name="de Vries R.P."/>
            <person name="Ferreira P."/>
            <person name="Findley K."/>
            <person name="Foster B."/>
            <person name="Gaskell J."/>
            <person name="Glotzer D."/>
            <person name="Gorecki P."/>
            <person name="Heitman J."/>
            <person name="Hesse C."/>
            <person name="Hori C."/>
            <person name="Igarashi K."/>
            <person name="Jurgens J.A."/>
            <person name="Kallen N."/>
            <person name="Kersten P."/>
            <person name="Kohler A."/>
            <person name="Kuees U."/>
            <person name="Kumar T.K.A."/>
            <person name="Kuo A."/>
            <person name="LaButti K."/>
            <person name="Larrondo L.F."/>
            <person name="Lindquist E."/>
            <person name="Ling A."/>
            <person name="Lombard V."/>
            <person name="Lucas S."/>
            <person name="Lundell T."/>
            <person name="Martin R."/>
            <person name="McLaughlin D.J."/>
            <person name="Morgenstern I."/>
            <person name="Morin E."/>
            <person name="Murat C."/>
            <person name="Nagy L.G."/>
            <person name="Nolan M."/>
            <person name="Ohm R.A."/>
            <person name="Patyshakuliyeva A."/>
            <person name="Rokas A."/>
            <person name="Ruiz-Duenas F.J."/>
            <person name="Sabat G."/>
            <person name="Salamov A."/>
            <person name="Samejima M."/>
            <person name="Schmutz J."/>
            <person name="Slot J.C."/>
            <person name="St John F."/>
            <person name="Stenlid J."/>
            <person name="Sun H."/>
            <person name="Sun S."/>
            <person name="Syed K."/>
            <person name="Tsang A."/>
            <person name="Wiebenga A."/>
            <person name="Young D."/>
            <person name="Pisabarro A."/>
            <person name="Eastwood D.C."/>
            <person name="Martin F."/>
            <person name="Cullen D."/>
            <person name="Grigoriev I.V."/>
            <person name="Hibbett D.S."/>
        </authorList>
    </citation>
    <scope>NUCLEOTIDE SEQUENCE [LARGE SCALE GENOMIC DNA]</scope>
    <source>
        <strain evidence="1 2">ATCC 11539</strain>
    </source>
</reference>